<protein>
    <recommendedName>
        <fullName evidence="5">Mucin-19</fullName>
    </recommendedName>
</protein>
<organism evidence="3 4">
    <name type="scientific">Streptomyces noursei</name>
    <name type="common">Streptomyces albulus</name>
    <dbReference type="NCBI Taxonomy" id="1971"/>
    <lineage>
        <taxon>Bacteria</taxon>
        <taxon>Bacillati</taxon>
        <taxon>Actinomycetota</taxon>
        <taxon>Actinomycetes</taxon>
        <taxon>Kitasatosporales</taxon>
        <taxon>Streptomycetaceae</taxon>
        <taxon>Streptomyces</taxon>
    </lineage>
</organism>
<evidence type="ECO:0000313" key="4">
    <source>
        <dbReference type="Proteomes" id="UP000236047"/>
    </source>
</evidence>
<gene>
    <name evidence="3" type="ORF">AOB60_00905</name>
</gene>
<comment type="caution">
    <text evidence="3">The sequence shown here is derived from an EMBL/GenBank/DDBJ whole genome shotgun (WGS) entry which is preliminary data.</text>
</comment>
<feature type="region of interest" description="Disordered" evidence="2">
    <location>
        <begin position="283"/>
        <end position="311"/>
    </location>
</feature>
<feature type="region of interest" description="Disordered" evidence="2">
    <location>
        <begin position="82"/>
        <end position="112"/>
    </location>
</feature>
<keyword evidence="4" id="KW-1185">Reference proteome</keyword>
<feature type="compositionally biased region" description="Basic and acidic residues" evidence="2">
    <location>
        <begin position="283"/>
        <end position="292"/>
    </location>
</feature>
<keyword evidence="1" id="KW-0175">Coiled coil</keyword>
<sequence>MDLKVYNEKLVRLRDLRPEIASARKAVAKAERELGTLTAQRDQAVAEAAGYEKANASRLAKAAGMGQAEVVEIAPHLDPTPAALRKTHDATGVEQADTAPSPAAPEPPAGEGVVQEVVAPEPAVAATLADMPSVPPQQVEMGASDMAPAPASGAAVPSNEEPSVIGEMPARVLPSLPEGAAAARFLDLAPTKSTRPNFKQEARHTVFLDTDTGDLVARDQRVRVQLGSRSPGEILDAIMALAPQTQRIYVTAGAPWHRDEARYSTKKDAVMAWLNIPSPRWTADKGRGKDTQAGHFVRPNTPVGRYKSTATDRKPHGIEIRSIHEWFDPEGADPAVVRDAFRGLWKALVEHWNDVVLMGSPAQTGRDLWTRTIPTTGRWAGGYPVLSAELRGLIHATAGQGRVELLTPPRVPDELPALIEYDRTFAYAKHCWRSPVGEPRRLTGTAFRTLADKEKEKALRACSHWQVRVTVPTGWDHIGLLPAPAPGERDWHYPATVGATFTTWASGPEVFTAWSRGWKIEVLDGLVWQEGKPLDEWATRLKAAWAALRSRSELHGDPRERTVAYLASRAIRAILLHGVGAFAARPGMVTGTTPEGEQLPDGVEILGQHDGTITWQRRSDASDERNSHPEFAMYVYGSARNALLEMKMRGDDAPVYVGALHVPAGSVVAVRVDAIYLTEDPRWPYHGQPGEYLKKGHLVGPMPHPRSEDDLLRLRNEGRRAHRAAQAGAIS</sequence>
<dbReference type="Proteomes" id="UP000236047">
    <property type="component" value="Unassembled WGS sequence"/>
</dbReference>
<accession>A0A2N8PRF3</accession>
<proteinExistence type="predicted"/>
<dbReference type="EMBL" id="LJSN01000001">
    <property type="protein sequence ID" value="PNE43571.1"/>
    <property type="molecule type" value="Genomic_DNA"/>
</dbReference>
<dbReference type="AlphaFoldDB" id="A0A2N8PRF3"/>
<feature type="coiled-coil region" evidence="1">
    <location>
        <begin position="13"/>
        <end position="47"/>
    </location>
</feature>
<evidence type="ECO:0008006" key="5">
    <source>
        <dbReference type="Google" id="ProtNLM"/>
    </source>
</evidence>
<evidence type="ECO:0000313" key="3">
    <source>
        <dbReference type="EMBL" id="PNE43571.1"/>
    </source>
</evidence>
<reference evidence="4" key="1">
    <citation type="submission" date="2015-09" db="EMBL/GenBank/DDBJ databases">
        <authorList>
            <person name="Graham D.E."/>
            <person name="Mahan K.M."/>
            <person name="Klingeman D.M."/>
            <person name="Fida T."/>
            <person name="Giannone R.J."/>
            <person name="Hettich R.L."/>
            <person name="Parry R.J."/>
            <person name="Spain J.C."/>
        </authorList>
    </citation>
    <scope>NUCLEOTIDE SEQUENCE [LARGE SCALE GENOMIC DNA]</scope>
    <source>
        <strain evidence="4">JCM 4701</strain>
    </source>
</reference>
<evidence type="ECO:0000256" key="1">
    <source>
        <dbReference type="SAM" id="Coils"/>
    </source>
</evidence>
<evidence type="ECO:0000256" key="2">
    <source>
        <dbReference type="SAM" id="MobiDB-lite"/>
    </source>
</evidence>
<name>A0A2N8PRF3_STRNR</name>